<dbReference type="EMBL" id="UINC01024205">
    <property type="protein sequence ID" value="SVA97391.1"/>
    <property type="molecule type" value="Genomic_DNA"/>
</dbReference>
<proteinExistence type="predicted"/>
<feature type="domain" description="AB hydrolase-1" evidence="1">
    <location>
        <begin position="43"/>
        <end position="151"/>
    </location>
</feature>
<dbReference type="AlphaFoldDB" id="A0A382A836"/>
<dbReference type="GO" id="GO:0004301">
    <property type="term" value="F:epoxide hydrolase activity"/>
    <property type="evidence" value="ECO:0007669"/>
    <property type="project" value="TreeGrafter"/>
</dbReference>
<organism evidence="2">
    <name type="scientific">marine metagenome</name>
    <dbReference type="NCBI Taxonomy" id="408172"/>
    <lineage>
        <taxon>unclassified sequences</taxon>
        <taxon>metagenomes</taxon>
        <taxon>ecological metagenomes</taxon>
    </lineage>
</organism>
<dbReference type="PANTHER" id="PTHR42977">
    <property type="entry name" value="HYDROLASE-RELATED"/>
    <property type="match status" value="1"/>
</dbReference>
<evidence type="ECO:0000313" key="2">
    <source>
        <dbReference type="EMBL" id="SVA97391.1"/>
    </source>
</evidence>
<reference evidence="2" key="1">
    <citation type="submission" date="2018-05" db="EMBL/GenBank/DDBJ databases">
        <authorList>
            <person name="Lanie J.A."/>
            <person name="Ng W.-L."/>
            <person name="Kazmierczak K.M."/>
            <person name="Andrzejewski T.M."/>
            <person name="Davidsen T.M."/>
            <person name="Wayne K.J."/>
            <person name="Tettelin H."/>
            <person name="Glass J.I."/>
            <person name="Rusch D."/>
            <person name="Podicherti R."/>
            <person name="Tsui H.-C.T."/>
            <person name="Winkler M.E."/>
        </authorList>
    </citation>
    <scope>NUCLEOTIDE SEQUENCE</scope>
</reference>
<accession>A0A382A836</accession>
<name>A0A382A836_9ZZZZ</name>
<dbReference type="PRINTS" id="PR00111">
    <property type="entry name" value="ABHYDROLASE"/>
</dbReference>
<dbReference type="NCBIfam" id="NF002043">
    <property type="entry name" value="PRK00870.1"/>
    <property type="match status" value="1"/>
</dbReference>
<dbReference type="PANTHER" id="PTHR42977:SF1">
    <property type="entry name" value="BLR6576 PROTEIN"/>
    <property type="match status" value="1"/>
</dbReference>
<dbReference type="Pfam" id="PF00561">
    <property type="entry name" value="Abhydrolase_1"/>
    <property type="match status" value="1"/>
</dbReference>
<dbReference type="InterPro" id="IPR000639">
    <property type="entry name" value="Epox_hydrolase-like"/>
</dbReference>
<dbReference type="InterPro" id="IPR029058">
    <property type="entry name" value="AB_hydrolase_fold"/>
</dbReference>
<dbReference type="SUPFAM" id="SSF53474">
    <property type="entry name" value="alpha/beta-Hydrolases"/>
    <property type="match status" value="1"/>
</dbReference>
<dbReference type="PRINTS" id="PR00412">
    <property type="entry name" value="EPOXHYDRLASE"/>
</dbReference>
<evidence type="ECO:0000259" key="1">
    <source>
        <dbReference type="Pfam" id="PF00561"/>
    </source>
</evidence>
<protein>
    <recommendedName>
        <fullName evidence="1">AB hydrolase-1 domain-containing protein</fullName>
    </recommendedName>
</protein>
<sequence>MEILRTPDDRFADLADYPYDPNYLMCGELRIHYVDQGNSDDETVLMLHGEPSWSYLYRKMIPIIANAGHRVIVPDLVGFGKSDKLANQEDYTYQRHVDWMTDLILKLDLRNITLFCQDWGGLIGLRIAAEHEDRFKRILAANTFLPTGDYRSPDAFIEWQQFSQKTPVFKVGEIITSACVSDLSDDIRKAYDAPFPGEEYKAGARRFPMLVPIKPDDPASNPNRKAWEVLKKWDKPFLTAFSDSDPITRGGDAYFHKLIPGTKGQAHTTIIGAGHFLQEDKGEELAELTVDFINNNPVT</sequence>
<dbReference type="Gene3D" id="3.40.50.1820">
    <property type="entry name" value="alpha/beta hydrolase"/>
    <property type="match status" value="1"/>
</dbReference>
<dbReference type="InterPro" id="IPR051340">
    <property type="entry name" value="Haloalkane_dehalogenase"/>
</dbReference>
<dbReference type="InterPro" id="IPR000073">
    <property type="entry name" value="AB_hydrolase_1"/>
</dbReference>
<gene>
    <name evidence="2" type="ORF">METZ01_LOCUS150245</name>
</gene>